<evidence type="ECO:0000313" key="4">
    <source>
        <dbReference type="Proteomes" id="UP000321046"/>
    </source>
</evidence>
<keyword evidence="1" id="KW-0175">Coiled coil</keyword>
<feature type="coiled-coil region" evidence="1">
    <location>
        <begin position="38"/>
        <end position="89"/>
    </location>
</feature>
<dbReference type="Gene3D" id="3.30.70.60">
    <property type="match status" value="1"/>
</dbReference>
<evidence type="ECO:0000256" key="1">
    <source>
        <dbReference type="SAM" id="Coils"/>
    </source>
</evidence>
<sequence length="192" mass="21901">MTMNDLIDRFNAYPLGQKVLAVFILMIGIFVGFLTLIYRPMQDEIAAAETQRSELQRELGRLKEISESRAEVVARLNDLERQLHIAREKLPVSAEIPSLLQRIHNQAKTAGLEINRFRRNEDIASEDFIEIPVEMELVGSFDEVANFFYFVGRMTRIVNVKDINVSRQASGLVADGQLEVSAKATTYRWKAN</sequence>
<keyword evidence="2" id="KW-1133">Transmembrane helix</keyword>
<dbReference type="GO" id="GO:0043107">
    <property type="term" value="P:type IV pilus-dependent motility"/>
    <property type="evidence" value="ECO:0007669"/>
    <property type="project" value="InterPro"/>
</dbReference>
<evidence type="ECO:0000313" key="3">
    <source>
        <dbReference type="EMBL" id="TXD34356.1"/>
    </source>
</evidence>
<dbReference type="InterPro" id="IPR007445">
    <property type="entry name" value="PilO"/>
</dbReference>
<protein>
    <recommendedName>
        <fullName evidence="5">Pilus assembly protein PilO</fullName>
    </recommendedName>
</protein>
<evidence type="ECO:0000256" key="2">
    <source>
        <dbReference type="SAM" id="Phobius"/>
    </source>
</evidence>
<dbReference type="Pfam" id="PF04350">
    <property type="entry name" value="PilO"/>
    <property type="match status" value="1"/>
</dbReference>
<dbReference type="GO" id="GO:0043683">
    <property type="term" value="P:type IV pilus assembly"/>
    <property type="evidence" value="ECO:0007669"/>
    <property type="project" value="InterPro"/>
</dbReference>
<accession>A0A5C6WY35</accession>
<dbReference type="AlphaFoldDB" id="A0A5C6WY35"/>
<keyword evidence="2" id="KW-0472">Membrane</keyword>
<organism evidence="3 4">
    <name type="scientific">Lujinxingia vulgaris</name>
    <dbReference type="NCBI Taxonomy" id="2600176"/>
    <lineage>
        <taxon>Bacteria</taxon>
        <taxon>Deltaproteobacteria</taxon>
        <taxon>Bradymonadales</taxon>
        <taxon>Lujinxingiaceae</taxon>
        <taxon>Lujinxingia</taxon>
    </lineage>
</organism>
<dbReference type="EMBL" id="VOSL01000055">
    <property type="protein sequence ID" value="TXD34356.1"/>
    <property type="molecule type" value="Genomic_DNA"/>
</dbReference>
<dbReference type="InterPro" id="IPR014717">
    <property type="entry name" value="Transl_elong_EF1B/ribsomal_bS6"/>
</dbReference>
<feature type="transmembrane region" description="Helical" evidence="2">
    <location>
        <begin position="20"/>
        <end position="38"/>
    </location>
</feature>
<keyword evidence="2" id="KW-0812">Transmembrane</keyword>
<dbReference type="PANTHER" id="PTHR39555">
    <property type="entry name" value="FIMBRIAL ASSEMBLY PROTEIN PILO-LIKE PROTEIN-RELATED"/>
    <property type="match status" value="1"/>
</dbReference>
<comment type="caution">
    <text evidence="3">The sequence shown here is derived from an EMBL/GenBank/DDBJ whole genome shotgun (WGS) entry which is preliminary data.</text>
</comment>
<dbReference type="Proteomes" id="UP000321046">
    <property type="component" value="Unassembled WGS sequence"/>
</dbReference>
<dbReference type="PANTHER" id="PTHR39555:SF1">
    <property type="entry name" value="TYPE IV PILUS INNER MEMBRANE COMPONENT PILO"/>
    <property type="match status" value="1"/>
</dbReference>
<evidence type="ECO:0008006" key="5">
    <source>
        <dbReference type="Google" id="ProtNLM"/>
    </source>
</evidence>
<name>A0A5C6WY35_9DELT</name>
<gene>
    <name evidence="3" type="ORF">FRC96_14255</name>
</gene>
<proteinExistence type="predicted"/>
<reference evidence="3 4" key="1">
    <citation type="submission" date="2019-08" db="EMBL/GenBank/DDBJ databases">
        <title>Bradymonadales sp. TMQ2.</title>
        <authorList>
            <person name="Liang Q."/>
        </authorList>
    </citation>
    <scope>NUCLEOTIDE SEQUENCE [LARGE SCALE GENOMIC DNA]</scope>
    <source>
        <strain evidence="3 4">TMQ2</strain>
    </source>
</reference>
<dbReference type="OrthoDB" id="5502253at2"/>